<keyword evidence="4" id="KW-0804">Transcription</keyword>
<dbReference type="SUPFAM" id="SSF48498">
    <property type="entry name" value="Tetracyclin repressor-like, C-terminal domain"/>
    <property type="match status" value="1"/>
</dbReference>
<dbReference type="Proteomes" id="UP001428817">
    <property type="component" value="Unassembled WGS sequence"/>
</dbReference>
<accession>A0ABP9PWH9</accession>
<evidence type="ECO:0000256" key="1">
    <source>
        <dbReference type="ARBA" id="ARBA00022491"/>
    </source>
</evidence>
<sequence length="205" mass="22176">MARAARRKSAPDRRAEIVAEATRLALADGIDQLTLRAVADRLGVVSSLVSHYFPAVDDLLVEAFRTAAQADSAQTYAQVEQAGDPVAGLRTMLRLTISEERDRISTLWLGAWYAGRKRPVLHAEVTAEMGRDIERLSALIERGRAGGALHTDDPDASAIRILAVTDGLSIQAVMRSTVDYRAVRELVFTVAERELGLPEGALGGD</sequence>
<dbReference type="EMBL" id="BAABJP010000008">
    <property type="protein sequence ID" value="GAA5153326.1"/>
    <property type="molecule type" value="Genomic_DNA"/>
</dbReference>
<gene>
    <name evidence="7" type="ORF">GCM10023321_23410</name>
</gene>
<dbReference type="PANTHER" id="PTHR30055:SF234">
    <property type="entry name" value="HTH-TYPE TRANSCRIPTIONAL REGULATOR BETI"/>
    <property type="match status" value="1"/>
</dbReference>
<evidence type="ECO:0000313" key="8">
    <source>
        <dbReference type="Proteomes" id="UP001428817"/>
    </source>
</evidence>
<evidence type="ECO:0000256" key="5">
    <source>
        <dbReference type="PROSITE-ProRule" id="PRU00335"/>
    </source>
</evidence>
<dbReference type="SUPFAM" id="SSF46689">
    <property type="entry name" value="Homeodomain-like"/>
    <property type="match status" value="1"/>
</dbReference>
<comment type="caution">
    <text evidence="7">The sequence shown here is derived from an EMBL/GenBank/DDBJ whole genome shotgun (WGS) entry which is preliminary data.</text>
</comment>
<feature type="domain" description="HTH tetR-type" evidence="6">
    <location>
        <begin position="11"/>
        <end position="71"/>
    </location>
</feature>
<keyword evidence="8" id="KW-1185">Reference proteome</keyword>
<dbReference type="Pfam" id="PF13977">
    <property type="entry name" value="TetR_C_6"/>
    <property type="match status" value="1"/>
</dbReference>
<keyword evidence="3 5" id="KW-0238">DNA-binding</keyword>
<dbReference type="Gene3D" id="1.10.357.10">
    <property type="entry name" value="Tetracycline Repressor, domain 2"/>
    <property type="match status" value="1"/>
</dbReference>
<dbReference type="PANTHER" id="PTHR30055">
    <property type="entry name" value="HTH-TYPE TRANSCRIPTIONAL REGULATOR RUTR"/>
    <property type="match status" value="1"/>
</dbReference>
<dbReference type="PROSITE" id="PS50977">
    <property type="entry name" value="HTH_TETR_2"/>
    <property type="match status" value="1"/>
</dbReference>
<evidence type="ECO:0000256" key="4">
    <source>
        <dbReference type="ARBA" id="ARBA00023163"/>
    </source>
</evidence>
<proteinExistence type="predicted"/>
<dbReference type="InterPro" id="IPR050109">
    <property type="entry name" value="HTH-type_TetR-like_transc_reg"/>
</dbReference>
<evidence type="ECO:0000259" key="6">
    <source>
        <dbReference type="PROSITE" id="PS50977"/>
    </source>
</evidence>
<keyword evidence="2" id="KW-0805">Transcription regulation</keyword>
<organism evidence="7 8">
    <name type="scientific">Pseudonocardia eucalypti</name>
    <dbReference type="NCBI Taxonomy" id="648755"/>
    <lineage>
        <taxon>Bacteria</taxon>
        <taxon>Bacillati</taxon>
        <taxon>Actinomycetota</taxon>
        <taxon>Actinomycetes</taxon>
        <taxon>Pseudonocardiales</taxon>
        <taxon>Pseudonocardiaceae</taxon>
        <taxon>Pseudonocardia</taxon>
    </lineage>
</organism>
<evidence type="ECO:0000313" key="7">
    <source>
        <dbReference type="EMBL" id="GAA5153326.1"/>
    </source>
</evidence>
<feature type="DNA-binding region" description="H-T-H motif" evidence="5">
    <location>
        <begin position="34"/>
        <end position="53"/>
    </location>
</feature>
<evidence type="ECO:0000256" key="3">
    <source>
        <dbReference type="ARBA" id="ARBA00023125"/>
    </source>
</evidence>
<evidence type="ECO:0000256" key="2">
    <source>
        <dbReference type="ARBA" id="ARBA00023015"/>
    </source>
</evidence>
<dbReference type="InterPro" id="IPR009057">
    <property type="entry name" value="Homeodomain-like_sf"/>
</dbReference>
<keyword evidence="1" id="KW-0678">Repressor</keyword>
<dbReference type="InterPro" id="IPR039538">
    <property type="entry name" value="BetI_C"/>
</dbReference>
<dbReference type="Pfam" id="PF00440">
    <property type="entry name" value="TetR_N"/>
    <property type="match status" value="1"/>
</dbReference>
<dbReference type="InterPro" id="IPR036271">
    <property type="entry name" value="Tet_transcr_reg_TetR-rel_C_sf"/>
</dbReference>
<dbReference type="InterPro" id="IPR001647">
    <property type="entry name" value="HTH_TetR"/>
</dbReference>
<name>A0ABP9PWH9_9PSEU</name>
<protein>
    <recommendedName>
        <fullName evidence="6">HTH tetR-type domain-containing protein</fullName>
    </recommendedName>
</protein>
<reference evidence="8" key="1">
    <citation type="journal article" date="2019" name="Int. J. Syst. Evol. Microbiol.">
        <title>The Global Catalogue of Microorganisms (GCM) 10K type strain sequencing project: providing services to taxonomists for standard genome sequencing and annotation.</title>
        <authorList>
            <consortium name="The Broad Institute Genomics Platform"/>
            <consortium name="The Broad Institute Genome Sequencing Center for Infectious Disease"/>
            <person name="Wu L."/>
            <person name="Ma J."/>
        </authorList>
    </citation>
    <scope>NUCLEOTIDE SEQUENCE [LARGE SCALE GENOMIC DNA]</scope>
    <source>
        <strain evidence="8">JCM 18303</strain>
    </source>
</reference>